<dbReference type="InterPro" id="IPR004360">
    <property type="entry name" value="Glyas_Fos-R_dOase_dom"/>
</dbReference>
<dbReference type="Proteomes" id="UP000030013">
    <property type="component" value="Unassembled WGS sequence"/>
</dbReference>
<evidence type="ECO:0000259" key="1">
    <source>
        <dbReference type="PROSITE" id="PS51819"/>
    </source>
</evidence>
<reference evidence="2 3" key="1">
    <citation type="submission" date="2013-08" db="EMBL/GenBank/DDBJ databases">
        <title>The genome sequence of Knoellia aerolata.</title>
        <authorList>
            <person name="Zhu W."/>
            <person name="Wang G."/>
        </authorList>
    </citation>
    <scope>NUCLEOTIDE SEQUENCE [LARGE SCALE GENOMIC DNA]</scope>
    <source>
        <strain evidence="2 3">DSM 18566</strain>
    </source>
</reference>
<dbReference type="InterPro" id="IPR029068">
    <property type="entry name" value="Glyas_Bleomycin-R_OHBP_Dase"/>
</dbReference>
<dbReference type="eggNOG" id="COG3324">
    <property type="taxonomic scope" value="Bacteria"/>
</dbReference>
<dbReference type="Pfam" id="PF00903">
    <property type="entry name" value="Glyoxalase"/>
    <property type="match status" value="2"/>
</dbReference>
<feature type="domain" description="VOC" evidence="1">
    <location>
        <begin position="1"/>
        <end position="111"/>
    </location>
</feature>
<proteinExistence type="predicted"/>
<evidence type="ECO:0000313" key="3">
    <source>
        <dbReference type="Proteomes" id="UP000030013"/>
    </source>
</evidence>
<accession>A0A0A0JZF4</accession>
<dbReference type="SUPFAM" id="SSF54593">
    <property type="entry name" value="Glyoxalase/Bleomycin resistance protein/Dihydroxybiphenyl dioxygenase"/>
    <property type="match status" value="2"/>
</dbReference>
<evidence type="ECO:0000313" key="2">
    <source>
        <dbReference type="EMBL" id="KGN40926.1"/>
    </source>
</evidence>
<dbReference type="PROSITE" id="PS51819">
    <property type="entry name" value="VOC"/>
    <property type="match status" value="2"/>
</dbReference>
<feature type="domain" description="VOC" evidence="1">
    <location>
        <begin position="125"/>
        <end position="240"/>
    </location>
</feature>
<name>A0A0A0JZF4_9MICO</name>
<sequence>MDVSVSDLASSQAFYTSVLGWEFEESSAEYGGYTNAHLGGRRVAGMSPPMEGMDWPTVWSTYFATDDVEATAAAATGAGAQQIFAPMDVGAFGRMAMWTDAGGVPFGAWESREHTGFDAHNEHGAVAWIDLVSGALEDSKSFYGTVFGFTYEDTPVEGFEYTMFTPPGADRPAGGMGLAQPDDALGPRWCVTFEVDDVDAARQRVVDAGGAAPTEPWDFEYGRVATVKGLDGEEFSLMTSKPFDEVPAPGEG</sequence>
<dbReference type="EMBL" id="AVPL01000027">
    <property type="protein sequence ID" value="KGN40926.1"/>
    <property type="molecule type" value="Genomic_DNA"/>
</dbReference>
<organism evidence="2 3">
    <name type="scientific">Knoellia aerolata DSM 18566</name>
    <dbReference type="NCBI Taxonomy" id="1385519"/>
    <lineage>
        <taxon>Bacteria</taxon>
        <taxon>Bacillati</taxon>
        <taxon>Actinomycetota</taxon>
        <taxon>Actinomycetes</taxon>
        <taxon>Micrococcales</taxon>
        <taxon>Intrasporangiaceae</taxon>
        <taxon>Knoellia</taxon>
    </lineage>
</organism>
<dbReference type="InterPro" id="IPR037523">
    <property type="entry name" value="VOC_core"/>
</dbReference>
<comment type="caution">
    <text evidence="2">The sequence shown here is derived from an EMBL/GenBank/DDBJ whole genome shotgun (WGS) entry which is preliminary data.</text>
</comment>
<dbReference type="PANTHER" id="PTHR33993">
    <property type="entry name" value="GLYOXALASE-RELATED"/>
    <property type="match status" value="1"/>
</dbReference>
<keyword evidence="3" id="KW-1185">Reference proteome</keyword>
<dbReference type="PANTHER" id="PTHR33993:SF14">
    <property type="entry name" value="GB|AAF24581.1"/>
    <property type="match status" value="1"/>
</dbReference>
<dbReference type="AlphaFoldDB" id="A0A0A0JZF4"/>
<dbReference type="InterPro" id="IPR052164">
    <property type="entry name" value="Anthracycline_SecMetBiosynth"/>
</dbReference>
<dbReference type="Gene3D" id="3.10.180.10">
    <property type="entry name" value="2,3-Dihydroxybiphenyl 1,2-Dioxygenase, domain 1"/>
    <property type="match status" value="2"/>
</dbReference>
<gene>
    <name evidence="2" type="ORF">N801_10065</name>
</gene>
<protein>
    <recommendedName>
        <fullName evidence="1">VOC domain-containing protein</fullName>
    </recommendedName>
</protein>